<evidence type="ECO:0008006" key="3">
    <source>
        <dbReference type="Google" id="ProtNLM"/>
    </source>
</evidence>
<dbReference type="EMBL" id="JAVRHQ010000008">
    <property type="protein sequence ID" value="MDT0642817.1"/>
    <property type="molecule type" value="Genomic_DNA"/>
</dbReference>
<protein>
    <recommendedName>
        <fullName evidence="3">Lipoprotein</fullName>
    </recommendedName>
</protein>
<accession>A0ABU3C910</accession>
<evidence type="ECO:0000313" key="1">
    <source>
        <dbReference type="EMBL" id="MDT0642817.1"/>
    </source>
</evidence>
<proteinExistence type="predicted"/>
<gene>
    <name evidence="1" type="ORF">RM553_08240</name>
</gene>
<reference evidence="1 2" key="1">
    <citation type="submission" date="2023-09" db="EMBL/GenBank/DDBJ databases">
        <authorList>
            <person name="Rey-Velasco X."/>
        </authorList>
    </citation>
    <scope>NUCLEOTIDE SEQUENCE [LARGE SCALE GENOMIC DNA]</scope>
    <source>
        <strain evidence="1 2">F363</strain>
    </source>
</reference>
<sequence length="164" mass="18664">MKLQLFFRFLIMLLIIGGESCSKDDDEVADGYLAATANTLAYISSKSSQGLIIDRYISDYGTVSFQLTSSSDDNKNIELFIPNFSGAGIYDIKTLKGSRMEFSTAGETWFFDRENFYSNEFDYIEITSISKNSIEGNFKCRSMIHENTFENLVLQGEFKGRLRH</sequence>
<dbReference type="Proteomes" id="UP001262889">
    <property type="component" value="Unassembled WGS sequence"/>
</dbReference>
<dbReference type="RefSeq" id="WP_311534448.1">
    <property type="nucleotide sequence ID" value="NZ_JAVRHQ010000008.1"/>
</dbReference>
<comment type="caution">
    <text evidence="1">The sequence shown here is derived from an EMBL/GenBank/DDBJ whole genome shotgun (WGS) entry which is preliminary data.</text>
</comment>
<evidence type="ECO:0000313" key="2">
    <source>
        <dbReference type="Proteomes" id="UP001262889"/>
    </source>
</evidence>
<keyword evidence="2" id="KW-1185">Reference proteome</keyword>
<name>A0ABU3C910_9FLAO</name>
<organism evidence="1 2">
    <name type="scientific">Autumnicola tepida</name>
    <dbReference type="NCBI Taxonomy" id="3075595"/>
    <lineage>
        <taxon>Bacteria</taxon>
        <taxon>Pseudomonadati</taxon>
        <taxon>Bacteroidota</taxon>
        <taxon>Flavobacteriia</taxon>
        <taxon>Flavobacteriales</taxon>
        <taxon>Flavobacteriaceae</taxon>
        <taxon>Autumnicola</taxon>
    </lineage>
</organism>